<gene>
    <name evidence="11" type="primary">20194546</name>
    <name evidence="10" type="ORF">HELRODRAFT_102315</name>
</gene>
<evidence type="ECO:0008006" key="13">
    <source>
        <dbReference type="Google" id="ProtNLM"/>
    </source>
</evidence>
<dbReference type="OMA" id="FQIHNCA"/>
<dbReference type="eggNOG" id="KOG4363">
    <property type="taxonomic scope" value="Eukaryota"/>
</dbReference>
<dbReference type="STRING" id="6412.T1ED94"/>
<dbReference type="Proteomes" id="UP000015101">
    <property type="component" value="Unassembled WGS sequence"/>
</dbReference>
<feature type="transmembrane region" description="Helical" evidence="9">
    <location>
        <begin position="47"/>
        <end position="66"/>
    </location>
</feature>
<keyword evidence="5" id="KW-0256">Endoplasmic reticulum</keyword>
<protein>
    <recommendedName>
        <fullName evidence="13">Insulin-induced gene 1 protein</fullName>
    </recommendedName>
</protein>
<name>T1ED94_HELRO</name>
<evidence type="ECO:0000256" key="5">
    <source>
        <dbReference type="ARBA" id="ARBA00022824"/>
    </source>
</evidence>
<feature type="transmembrane region" description="Helical" evidence="9">
    <location>
        <begin position="161"/>
        <end position="180"/>
    </location>
</feature>
<feature type="transmembrane region" description="Helical" evidence="9">
    <location>
        <begin position="103"/>
        <end position="122"/>
    </location>
</feature>
<organism evidence="11 12">
    <name type="scientific">Helobdella robusta</name>
    <name type="common">Californian leech</name>
    <dbReference type="NCBI Taxonomy" id="6412"/>
    <lineage>
        <taxon>Eukaryota</taxon>
        <taxon>Metazoa</taxon>
        <taxon>Spiralia</taxon>
        <taxon>Lophotrochozoa</taxon>
        <taxon>Annelida</taxon>
        <taxon>Clitellata</taxon>
        <taxon>Hirudinea</taxon>
        <taxon>Rhynchobdellida</taxon>
        <taxon>Glossiphoniidae</taxon>
        <taxon>Helobdella</taxon>
    </lineage>
</organism>
<dbReference type="EMBL" id="KB097487">
    <property type="protein sequence ID" value="ESN96896.1"/>
    <property type="molecule type" value="Genomic_DNA"/>
</dbReference>
<evidence type="ECO:0000256" key="8">
    <source>
        <dbReference type="ARBA" id="ARBA00023166"/>
    </source>
</evidence>
<comment type="subcellular location">
    <subcellularLocation>
        <location evidence="1">Endoplasmic reticulum membrane</location>
        <topology evidence="1">Multi-pass membrane protein</topology>
    </subcellularLocation>
</comment>
<dbReference type="GO" id="GO:0036316">
    <property type="term" value="P:SREBP-SCAP complex retention in endoplasmic reticulum"/>
    <property type="evidence" value="ECO:0000318"/>
    <property type="project" value="GO_Central"/>
</dbReference>
<dbReference type="EMBL" id="AMQM01006528">
    <property type="status" value="NOT_ANNOTATED_CDS"/>
    <property type="molecule type" value="Genomic_DNA"/>
</dbReference>
<dbReference type="GeneID" id="20194546"/>
<reference evidence="12" key="1">
    <citation type="submission" date="2012-12" db="EMBL/GenBank/DDBJ databases">
        <authorList>
            <person name="Hellsten U."/>
            <person name="Grimwood J."/>
            <person name="Chapman J.A."/>
            <person name="Shapiro H."/>
            <person name="Aerts A."/>
            <person name="Otillar R.P."/>
            <person name="Terry A.Y."/>
            <person name="Boore J.L."/>
            <person name="Simakov O."/>
            <person name="Marletaz F."/>
            <person name="Cho S.-J."/>
            <person name="Edsinger-Gonzales E."/>
            <person name="Havlak P."/>
            <person name="Kuo D.-H."/>
            <person name="Larsson T."/>
            <person name="Lv J."/>
            <person name="Arendt D."/>
            <person name="Savage R."/>
            <person name="Osoegawa K."/>
            <person name="de Jong P."/>
            <person name="Lindberg D.R."/>
            <person name="Seaver E.C."/>
            <person name="Weisblat D.A."/>
            <person name="Putnam N.H."/>
            <person name="Grigoriev I.V."/>
            <person name="Rokhsar D.S."/>
        </authorList>
    </citation>
    <scope>NUCLEOTIDE SEQUENCE</scope>
</reference>
<comment type="similarity">
    <text evidence="2">Belongs to the INSIG family.</text>
</comment>
<evidence type="ECO:0000256" key="4">
    <source>
        <dbReference type="ARBA" id="ARBA00022692"/>
    </source>
</evidence>
<keyword evidence="12" id="KW-1185">Reference proteome</keyword>
<sequence length="205" mass="23739">MMNFLTRVVSLFFAGVLFSLVLNLLQFQRQITIFPDLVDNVFSSTWWVPPSCGFAAALLGMFYPYTDRHFGLFNEKQEWSGVMRCVAVFVGINQASAKIDFSNSLQFSLTLLIMSFGLWWLFDKSMVGLLLGVLFSFVATFMTQLLVYWELFKYSNPDFVFVRSWLPCIFFSASVTMGLIGRQLALYDETFLKNKCRLTKKYHME</sequence>
<dbReference type="GO" id="GO:0005783">
    <property type="term" value="C:endoplasmic reticulum"/>
    <property type="evidence" value="ECO:0000318"/>
    <property type="project" value="GO_Central"/>
</dbReference>
<keyword evidence="7 9" id="KW-0472">Membrane</keyword>
<dbReference type="GO" id="GO:0032937">
    <property type="term" value="C:SREBP-SCAP-Insig complex"/>
    <property type="evidence" value="ECO:0000318"/>
    <property type="project" value="GO_Central"/>
</dbReference>
<dbReference type="InterPro" id="IPR025929">
    <property type="entry name" value="INSIG_fam"/>
</dbReference>
<dbReference type="GO" id="GO:0006695">
    <property type="term" value="P:cholesterol biosynthetic process"/>
    <property type="evidence" value="ECO:0000318"/>
    <property type="project" value="GO_Central"/>
</dbReference>
<evidence type="ECO:0000313" key="11">
    <source>
        <dbReference type="EnsemblMetazoa" id="HelroP102315"/>
    </source>
</evidence>
<dbReference type="RefSeq" id="XP_009025028.1">
    <property type="nucleotide sequence ID" value="XM_009026780.1"/>
</dbReference>
<accession>T1ED94</accession>
<dbReference type="HOGENOM" id="CLU_092922_0_0_1"/>
<evidence type="ECO:0000256" key="6">
    <source>
        <dbReference type="ARBA" id="ARBA00022989"/>
    </source>
</evidence>
<dbReference type="InParanoid" id="T1ED94"/>
<keyword evidence="8" id="KW-0443">Lipid metabolism</keyword>
<keyword evidence="8" id="KW-1207">Sterol metabolism</keyword>
<dbReference type="GO" id="GO:0032869">
    <property type="term" value="P:cellular response to insulin stimulus"/>
    <property type="evidence" value="ECO:0000318"/>
    <property type="project" value="GO_Central"/>
</dbReference>
<dbReference type="GO" id="GO:0032933">
    <property type="term" value="P:SREBP signaling pathway"/>
    <property type="evidence" value="ECO:0000318"/>
    <property type="project" value="GO_Central"/>
</dbReference>
<dbReference type="EnsemblMetazoa" id="HelroT102315">
    <property type="protein sequence ID" value="HelroP102315"/>
    <property type="gene ID" value="HelroG102315"/>
</dbReference>
<keyword evidence="3" id="KW-0153">Cholesterol metabolism</keyword>
<evidence type="ECO:0000313" key="12">
    <source>
        <dbReference type="Proteomes" id="UP000015101"/>
    </source>
</evidence>
<evidence type="ECO:0000256" key="3">
    <source>
        <dbReference type="ARBA" id="ARBA00022548"/>
    </source>
</evidence>
<dbReference type="OrthoDB" id="205546at2759"/>
<reference evidence="10 12" key="2">
    <citation type="journal article" date="2013" name="Nature">
        <title>Insights into bilaterian evolution from three spiralian genomes.</title>
        <authorList>
            <person name="Simakov O."/>
            <person name="Marletaz F."/>
            <person name="Cho S.J."/>
            <person name="Edsinger-Gonzales E."/>
            <person name="Havlak P."/>
            <person name="Hellsten U."/>
            <person name="Kuo D.H."/>
            <person name="Larsson T."/>
            <person name="Lv J."/>
            <person name="Arendt D."/>
            <person name="Savage R."/>
            <person name="Osoegawa K."/>
            <person name="de Jong P."/>
            <person name="Grimwood J."/>
            <person name="Chapman J.A."/>
            <person name="Shapiro H."/>
            <person name="Aerts A."/>
            <person name="Otillar R.P."/>
            <person name="Terry A.Y."/>
            <person name="Boore J.L."/>
            <person name="Grigoriev I.V."/>
            <person name="Lindberg D.R."/>
            <person name="Seaver E.C."/>
            <person name="Weisblat D.A."/>
            <person name="Putnam N.H."/>
            <person name="Rokhsar D.S."/>
        </authorList>
    </citation>
    <scope>NUCLEOTIDE SEQUENCE</scope>
</reference>
<dbReference type="PANTHER" id="PTHR15301">
    <property type="entry name" value="INSULIN-INDUCED GENE 1"/>
    <property type="match status" value="1"/>
</dbReference>
<keyword evidence="6 9" id="KW-1133">Transmembrane helix</keyword>
<keyword evidence="4 9" id="KW-0812">Transmembrane</keyword>
<dbReference type="Pfam" id="PF07281">
    <property type="entry name" value="INSIG"/>
    <property type="match status" value="1"/>
</dbReference>
<proteinExistence type="inferred from homology"/>
<dbReference type="CTD" id="20194546"/>
<keyword evidence="8" id="KW-0753">Steroid metabolism</keyword>
<evidence type="ECO:0000256" key="1">
    <source>
        <dbReference type="ARBA" id="ARBA00004477"/>
    </source>
</evidence>
<dbReference type="KEGG" id="hro:HELRODRAFT_102315"/>
<evidence type="ECO:0000256" key="7">
    <source>
        <dbReference type="ARBA" id="ARBA00023136"/>
    </source>
</evidence>
<dbReference type="PANTHER" id="PTHR15301:SF3">
    <property type="entry name" value="PROTEIN NSG1-RELATED"/>
    <property type="match status" value="1"/>
</dbReference>
<evidence type="ECO:0000256" key="2">
    <source>
        <dbReference type="ARBA" id="ARBA00007475"/>
    </source>
</evidence>
<feature type="transmembrane region" description="Helical" evidence="9">
    <location>
        <begin position="129"/>
        <end position="149"/>
    </location>
</feature>
<evidence type="ECO:0000313" key="10">
    <source>
        <dbReference type="EMBL" id="ESN96896.1"/>
    </source>
</evidence>
<dbReference type="AlphaFoldDB" id="T1ED94"/>
<reference evidence="11" key="3">
    <citation type="submission" date="2015-06" db="UniProtKB">
        <authorList>
            <consortium name="EnsemblMetazoa"/>
        </authorList>
    </citation>
    <scope>IDENTIFICATION</scope>
</reference>
<evidence type="ECO:0000256" key="9">
    <source>
        <dbReference type="SAM" id="Phobius"/>
    </source>
</evidence>